<feature type="compositionally biased region" description="Polar residues" evidence="1">
    <location>
        <begin position="127"/>
        <end position="142"/>
    </location>
</feature>
<name>A0A9W4U6D0_9PLEO</name>
<feature type="region of interest" description="Disordered" evidence="1">
    <location>
        <begin position="82"/>
        <end position="106"/>
    </location>
</feature>
<gene>
    <name evidence="2" type="ORF">PDIGIT_LOCUS3288</name>
</gene>
<organism evidence="2 3">
    <name type="scientific">Periconia digitata</name>
    <dbReference type="NCBI Taxonomy" id="1303443"/>
    <lineage>
        <taxon>Eukaryota</taxon>
        <taxon>Fungi</taxon>
        <taxon>Dikarya</taxon>
        <taxon>Ascomycota</taxon>
        <taxon>Pezizomycotina</taxon>
        <taxon>Dothideomycetes</taxon>
        <taxon>Pleosporomycetidae</taxon>
        <taxon>Pleosporales</taxon>
        <taxon>Massarineae</taxon>
        <taxon>Periconiaceae</taxon>
        <taxon>Periconia</taxon>
    </lineage>
</organism>
<sequence length="250" mass="27947">MIGKDREALRGPASDRTNARTQYSPPYWDYRDHIDSFHPTGSTYKPSYATLPPRQPGIKNEPFGNDNLGATNFAEHITYGLTPSITGSPQGKMNRPTYKDSGTNMRIPKYRNAGTSMEVPSYEDAATDTSTPTYRNASTNTSEVDQSIPAISLSAKIQDLSARAQSMDLDTYLREIKWITGKLEKALLLKEMSEIQENINKLAGCRLFMEHAEFMEDMNTLSVRYQELVAYHKDAVQDSAGQKAADGMTR</sequence>
<feature type="compositionally biased region" description="Polar residues" evidence="1">
    <location>
        <begin position="15"/>
        <end position="24"/>
    </location>
</feature>
<feature type="region of interest" description="Disordered" evidence="1">
    <location>
        <begin position="1"/>
        <end position="24"/>
    </location>
</feature>
<evidence type="ECO:0000313" key="3">
    <source>
        <dbReference type="Proteomes" id="UP001152607"/>
    </source>
</evidence>
<protein>
    <submittedName>
        <fullName evidence="2">Uncharacterized protein</fullName>
    </submittedName>
</protein>
<proteinExistence type="predicted"/>
<reference evidence="2" key="1">
    <citation type="submission" date="2023-01" db="EMBL/GenBank/DDBJ databases">
        <authorList>
            <person name="Van Ghelder C."/>
            <person name="Rancurel C."/>
        </authorList>
    </citation>
    <scope>NUCLEOTIDE SEQUENCE</scope>
    <source>
        <strain evidence="2">CNCM I-4278</strain>
    </source>
</reference>
<feature type="region of interest" description="Disordered" evidence="1">
    <location>
        <begin position="119"/>
        <end position="142"/>
    </location>
</feature>
<comment type="caution">
    <text evidence="2">The sequence shown here is derived from an EMBL/GenBank/DDBJ whole genome shotgun (WGS) entry which is preliminary data.</text>
</comment>
<dbReference type="EMBL" id="CAOQHR010000002">
    <property type="protein sequence ID" value="CAI6312927.1"/>
    <property type="molecule type" value="Genomic_DNA"/>
</dbReference>
<evidence type="ECO:0000256" key="1">
    <source>
        <dbReference type="SAM" id="MobiDB-lite"/>
    </source>
</evidence>
<evidence type="ECO:0000313" key="2">
    <source>
        <dbReference type="EMBL" id="CAI6312927.1"/>
    </source>
</evidence>
<keyword evidence="3" id="KW-1185">Reference proteome</keyword>
<dbReference type="Proteomes" id="UP001152607">
    <property type="component" value="Unassembled WGS sequence"/>
</dbReference>
<dbReference type="AlphaFoldDB" id="A0A9W4U6D0"/>
<feature type="compositionally biased region" description="Polar residues" evidence="1">
    <location>
        <begin position="82"/>
        <end position="91"/>
    </location>
</feature>
<accession>A0A9W4U6D0</accession>